<keyword evidence="4" id="KW-1185">Reference proteome</keyword>
<dbReference type="Proteomes" id="UP000663828">
    <property type="component" value="Unassembled WGS sequence"/>
</dbReference>
<dbReference type="AlphaFoldDB" id="A0A815ZJU2"/>
<name>A0A815ZJU2_ADIRI</name>
<comment type="caution">
    <text evidence="3">The sequence shown here is derived from an EMBL/GenBank/DDBJ whole genome shotgun (WGS) entry which is preliminary data.</text>
</comment>
<feature type="region of interest" description="Disordered" evidence="1">
    <location>
        <begin position="26"/>
        <end position="45"/>
    </location>
</feature>
<dbReference type="Proteomes" id="UP000663852">
    <property type="component" value="Unassembled WGS sequence"/>
</dbReference>
<protein>
    <submittedName>
        <fullName evidence="3">Uncharacterized protein</fullName>
    </submittedName>
</protein>
<reference evidence="3" key="1">
    <citation type="submission" date="2021-02" db="EMBL/GenBank/DDBJ databases">
        <authorList>
            <person name="Nowell W R."/>
        </authorList>
    </citation>
    <scope>NUCLEOTIDE SEQUENCE</scope>
</reference>
<accession>A0A815ZJU2</accession>
<sequence>MNNRMALIKETSANKLNEIFSNIKSQIGSDSESDEYSGSEIEGSVDASEGGNAFIISSSIHPPRLWQISNFKPKLFQFSDYGCGIVCDLDGETLLDFFQTKSFDQHNVSSSHRTK</sequence>
<evidence type="ECO:0000313" key="3">
    <source>
        <dbReference type="EMBL" id="CAF1583373.1"/>
    </source>
</evidence>
<gene>
    <name evidence="2" type="ORF">EDS130_LOCUS29974</name>
    <name evidence="3" type="ORF">XAT740_LOCUS45761</name>
</gene>
<evidence type="ECO:0000313" key="2">
    <source>
        <dbReference type="EMBL" id="CAF1288861.1"/>
    </source>
</evidence>
<dbReference type="EMBL" id="CAJNOR010006032">
    <property type="protein sequence ID" value="CAF1583373.1"/>
    <property type="molecule type" value="Genomic_DNA"/>
</dbReference>
<evidence type="ECO:0000313" key="4">
    <source>
        <dbReference type="Proteomes" id="UP000663828"/>
    </source>
</evidence>
<dbReference type="EMBL" id="CAJNOJ010000206">
    <property type="protein sequence ID" value="CAF1288861.1"/>
    <property type="molecule type" value="Genomic_DNA"/>
</dbReference>
<proteinExistence type="predicted"/>
<evidence type="ECO:0000256" key="1">
    <source>
        <dbReference type="SAM" id="MobiDB-lite"/>
    </source>
</evidence>
<organism evidence="3 4">
    <name type="scientific">Adineta ricciae</name>
    <name type="common">Rotifer</name>
    <dbReference type="NCBI Taxonomy" id="249248"/>
    <lineage>
        <taxon>Eukaryota</taxon>
        <taxon>Metazoa</taxon>
        <taxon>Spiralia</taxon>
        <taxon>Gnathifera</taxon>
        <taxon>Rotifera</taxon>
        <taxon>Eurotatoria</taxon>
        <taxon>Bdelloidea</taxon>
        <taxon>Adinetida</taxon>
        <taxon>Adinetidae</taxon>
        <taxon>Adineta</taxon>
    </lineage>
</organism>